<sequence>MAPTAGEQHAAAAAATAAAAAAAAGSCSSEADCATPSSAATAAASLLAALGELADIQQPSLQEGDSDYELDEYEQLDLGDLFVNTDLREEVQDALARFLRPERVLLRDKLTFVLGIMHMWESASLRDLVWLPLVPYLGWATLYYIKVFVISSKKIQERGYETLFQYSTKSRKSLFGAVVLRAPPRLQPVAYMGATFYFDVFLFKYGLSNESRGANPSTVGLPPKRRADSTVPSGVLHASQSSDAKKTS</sequence>
<evidence type="ECO:0000256" key="12">
    <source>
        <dbReference type="ARBA" id="ARBA00023315"/>
    </source>
</evidence>
<dbReference type="PANTHER" id="PTHR31201">
    <property type="entry name" value="OS01G0585100 PROTEIN"/>
    <property type="match status" value="1"/>
</dbReference>
<dbReference type="RefSeq" id="XP_005849446.1">
    <property type="nucleotide sequence ID" value="XM_005849384.1"/>
</dbReference>
<evidence type="ECO:0000256" key="7">
    <source>
        <dbReference type="ARBA" id="ARBA00022989"/>
    </source>
</evidence>
<accession>E1Z8J1</accession>
<gene>
    <name evidence="15" type="ORF">CHLNCDRAFT_142708</name>
</gene>
<protein>
    <recommendedName>
        <fullName evidence="3">Glycerophosphocholine acyltransferase 1</fullName>
    </recommendedName>
</protein>
<evidence type="ECO:0000313" key="15">
    <source>
        <dbReference type="EMBL" id="EFN57344.1"/>
    </source>
</evidence>
<evidence type="ECO:0000256" key="10">
    <source>
        <dbReference type="ARBA" id="ARBA00023209"/>
    </source>
</evidence>
<dbReference type="GeneID" id="17357069"/>
<dbReference type="InParanoid" id="E1Z8J1"/>
<keyword evidence="16" id="KW-1185">Reference proteome</keyword>
<keyword evidence="10" id="KW-0594">Phospholipid biosynthesis</keyword>
<feature type="transmembrane region" description="Helical" evidence="14">
    <location>
        <begin position="129"/>
        <end position="149"/>
    </location>
</feature>
<dbReference type="GO" id="GO:0016746">
    <property type="term" value="F:acyltransferase activity"/>
    <property type="evidence" value="ECO:0007669"/>
    <property type="project" value="UniProtKB-KW"/>
</dbReference>
<keyword evidence="12" id="KW-0012">Acyltransferase</keyword>
<dbReference type="PANTHER" id="PTHR31201:SF1">
    <property type="entry name" value="GLYCEROPHOSPHOCHOLINE ACYLTRANSFERASE 1"/>
    <property type="match status" value="1"/>
</dbReference>
<evidence type="ECO:0000256" key="1">
    <source>
        <dbReference type="ARBA" id="ARBA00004141"/>
    </source>
</evidence>
<comment type="subcellular location">
    <subcellularLocation>
        <location evidence="1">Membrane</location>
        <topology evidence="1">Multi-pass membrane protein</topology>
    </subcellularLocation>
</comment>
<evidence type="ECO:0000256" key="13">
    <source>
        <dbReference type="SAM" id="MobiDB-lite"/>
    </source>
</evidence>
<keyword evidence="7 14" id="KW-1133">Transmembrane helix</keyword>
<keyword evidence="5" id="KW-0808">Transferase</keyword>
<dbReference type="AlphaFoldDB" id="E1Z8J1"/>
<dbReference type="OrthoDB" id="406287at2759"/>
<keyword evidence="6 14" id="KW-0812">Transmembrane</keyword>
<name>E1Z8J1_CHLVA</name>
<evidence type="ECO:0000256" key="9">
    <source>
        <dbReference type="ARBA" id="ARBA00023136"/>
    </source>
</evidence>
<feature type="region of interest" description="Disordered" evidence="13">
    <location>
        <begin position="214"/>
        <end position="248"/>
    </location>
</feature>
<reference evidence="15 16" key="1">
    <citation type="journal article" date="2010" name="Plant Cell">
        <title>The Chlorella variabilis NC64A genome reveals adaptation to photosymbiosis, coevolution with viruses, and cryptic sex.</title>
        <authorList>
            <person name="Blanc G."/>
            <person name="Duncan G."/>
            <person name="Agarkova I."/>
            <person name="Borodovsky M."/>
            <person name="Gurnon J."/>
            <person name="Kuo A."/>
            <person name="Lindquist E."/>
            <person name="Lucas S."/>
            <person name="Pangilinan J."/>
            <person name="Polle J."/>
            <person name="Salamov A."/>
            <person name="Terry A."/>
            <person name="Yamada T."/>
            <person name="Dunigan D.D."/>
            <person name="Grigoriev I.V."/>
            <person name="Claverie J.M."/>
            <person name="Van Etten J.L."/>
        </authorList>
    </citation>
    <scope>NUCLEOTIDE SEQUENCE [LARGE SCALE GENOMIC DNA]</scope>
    <source>
        <strain evidence="15 16">NC64A</strain>
    </source>
</reference>
<evidence type="ECO:0000256" key="11">
    <source>
        <dbReference type="ARBA" id="ARBA00023264"/>
    </source>
</evidence>
<evidence type="ECO:0000313" key="16">
    <source>
        <dbReference type="Proteomes" id="UP000008141"/>
    </source>
</evidence>
<keyword evidence="8" id="KW-0443">Lipid metabolism</keyword>
<evidence type="ECO:0000256" key="14">
    <source>
        <dbReference type="SAM" id="Phobius"/>
    </source>
</evidence>
<organism evidence="16">
    <name type="scientific">Chlorella variabilis</name>
    <name type="common">Green alga</name>
    <dbReference type="NCBI Taxonomy" id="554065"/>
    <lineage>
        <taxon>Eukaryota</taxon>
        <taxon>Viridiplantae</taxon>
        <taxon>Chlorophyta</taxon>
        <taxon>core chlorophytes</taxon>
        <taxon>Trebouxiophyceae</taxon>
        <taxon>Chlorellales</taxon>
        <taxon>Chlorellaceae</taxon>
        <taxon>Chlorella clade</taxon>
        <taxon>Chlorella</taxon>
    </lineage>
</organism>
<proteinExistence type="inferred from homology"/>
<evidence type="ECO:0000256" key="3">
    <source>
        <dbReference type="ARBA" id="ARBA00019082"/>
    </source>
</evidence>
<keyword evidence="9 14" id="KW-0472">Membrane</keyword>
<comment type="similarity">
    <text evidence="2">Belongs to the GPC1 family.</text>
</comment>
<evidence type="ECO:0000256" key="4">
    <source>
        <dbReference type="ARBA" id="ARBA00022516"/>
    </source>
</evidence>
<dbReference type="EMBL" id="GL433839">
    <property type="protein sequence ID" value="EFN57344.1"/>
    <property type="molecule type" value="Genomic_DNA"/>
</dbReference>
<evidence type="ECO:0000256" key="5">
    <source>
        <dbReference type="ARBA" id="ARBA00022679"/>
    </source>
</evidence>
<dbReference type="KEGG" id="cvr:CHLNCDRAFT_142708"/>
<dbReference type="Proteomes" id="UP000008141">
    <property type="component" value="Unassembled WGS sequence"/>
</dbReference>
<dbReference type="GO" id="GO:0006656">
    <property type="term" value="P:phosphatidylcholine biosynthetic process"/>
    <property type="evidence" value="ECO:0007669"/>
    <property type="project" value="TreeGrafter"/>
</dbReference>
<keyword evidence="4" id="KW-0444">Lipid biosynthesis</keyword>
<dbReference type="InterPro" id="IPR021261">
    <property type="entry name" value="GPCAT"/>
</dbReference>
<dbReference type="GO" id="GO:0016020">
    <property type="term" value="C:membrane"/>
    <property type="evidence" value="ECO:0007669"/>
    <property type="project" value="UniProtKB-SubCell"/>
</dbReference>
<evidence type="ECO:0000256" key="2">
    <source>
        <dbReference type="ARBA" id="ARBA00006675"/>
    </source>
</evidence>
<evidence type="ECO:0000256" key="8">
    <source>
        <dbReference type="ARBA" id="ARBA00023098"/>
    </source>
</evidence>
<keyword evidence="11" id="KW-1208">Phospholipid metabolism</keyword>
<evidence type="ECO:0000256" key="6">
    <source>
        <dbReference type="ARBA" id="ARBA00022692"/>
    </source>
</evidence>